<organism evidence="8 9">
    <name type="scientific">Aromatoleum petrolei</name>
    <dbReference type="NCBI Taxonomy" id="76116"/>
    <lineage>
        <taxon>Bacteria</taxon>
        <taxon>Pseudomonadati</taxon>
        <taxon>Pseudomonadota</taxon>
        <taxon>Betaproteobacteria</taxon>
        <taxon>Rhodocyclales</taxon>
        <taxon>Rhodocyclaceae</taxon>
        <taxon>Aromatoleum</taxon>
    </lineage>
</organism>
<comment type="subcellular location">
    <subcellularLocation>
        <location evidence="1">Membrane</location>
        <topology evidence="1">Multi-pass membrane protein</topology>
    </subcellularLocation>
</comment>
<feature type="transmembrane region" description="Helical" evidence="6">
    <location>
        <begin position="221"/>
        <end position="242"/>
    </location>
</feature>
<evidence type="ECO:0000256" key="3">
    <source>
        <dbReference type="ARBA" id="ARBA00022692"/>
    </source>
</evidence>
<dbReference type="SUPFAM" id="SSF103481">
    <property type="entry name" value="Multidrug resistance efflux transporter EmrE"/>
    <property type="match status" value="2"/>
</dbReference>
<keyword evidence="9" id="KW-1185">Reference proteome</keyword>
<feature type="transmembrane region" description="Helical" evidence="6">
    <location>
        <begin position="191"/>
        <end position="209"/>
    </location>
</feature>
<dbReference type="RefSeq" id="WP_169204665.1">
    <property type="nucleotide sequence ID" value="NZ_CP059560.1"/>
</dbReference>
<evidence type="ECO:0000256" key="4">
    <source>
        <dbReference type="ARBA" id="ARBA00022989"/>
    </source>
</evidence>
<keyword evidence="3 6" id="KW-0812">Transmembrane</keyword>
<evidence type="ECO:0000256" key="1">
    <source>
        <dbReference type="ARBA" id="ARBA00004141"/>
    </source>
</evidence>
<dbReference type="InterPro" id="IPR000620">
    <property type="entry name" value="EamA_dom"/>
</dbReference>
<comment type="similarity">
    <text evidence="2">Belongs to the EamA transporter family.</text>
</comment>
<feature type="transmembrane region" description="Helical" evidence="6">
    <location>
        <begin position="161"/>
        <end position="179"/>
    </location>
</feature>
<protein>
    <submittedName>
        <fullName evidence="8">EamA family transporter</fullName>
    </submittedName>
</protein>
<reference evidence="8 9" key="1">
    <citation type="submission" date="2019-12" db="EMBL/GenBank/DDBJ databases">
        <title>Comparative genomics gives insights into the taxonomy of the Azoarcus-Aromatoleum group and reveals separate origins of nif in the plant-associated Azoarcus and non-plant-associated Aromatoleum sub-groups.</title>
        <authorList>
            <person name="Lafos M."/>
            <person name="Maluk M."/>
            <person name="Batista M."/>
            <person name="Junghare M."/>
            <person name="Carmona M."/>
            <person name="Faoro H."/>
            <person name="Cruz L.M."/>
            <person name="Battistoni F."/>
            <person name="De Souza E."/>
            <person name="Pedrosa F."/>
            <person name="Chen W.-M."/>
            <person name="Poole P.S."/>
            <person name="Dixon R.A."/>
            <person name="James E.K."/>
        </authorList>
    </citation>
    <scope>NUCLEOTIDE SEQUENCE [LARGE SCALE GENOMIC DNA]</scope>
    <source>
        <strain evidence="8 9">ToN1</strain>
    </source>
</reference>
<name>A0ABX1MHG3_9RHOO</name>
<feature type="domain" description="EamA" evidence="7">
    <location>
        <begin position="158"/>
        <end position="293"/>
    </location>
</feature>
<feature type="transmembrane region" description="Helical" evidence="6">
    <location>
        <begin position="36"/>
        <end position="56"/>
    </location>
</feature>
<feature type="transmembrane region" description="Helical" evidence="6">
    <location>
        <begin position="251"/>
        <end position="270"/>
    </location>
</feature>
<feature type="transmembrane region" description="Helical" evidence="6">
    <location>
        <begin position="98"/>
        <end position="115"/>
    </location>
</feature>
<proteinExistence type="inferred from homology"/>
<dbReference type="EMBL" id="WTVR01000003">
    <property type="protein sequence ID" value="NMF87213.1"/>
    <property type="molecule type" value="Genomic_DNA"/>
</dbReference>
<feature type="transmembrane region" description="Helical" evidence="6">
    <location>
        <begin position="68"/>
        <end position="86"/>
    </location>
</feature>
<evidence type="ECO:0000313" key="8">
    <source>
        <dbReference type="EMBL" id="NMF87213.1"/>
    </source>
</evidence>
<sequence>MDDRKSLDARATSLMVVLCVIWGLQQVVLKAAAADIAPILQISLRSGIAALLVAVLMRLRGERISLKAWRPGIVVGLLFALEYLMVGEALRHTSASRTVVFLYTAPIFAALGLHWKLPAERLGWVQWSGIALAFAGVATAFLGRDAQVPAASAADMRWGDFLALLGGVAWGATTVVIRVSSLSHTAPAQTLLYQLVGAFVLLLAAAIGLGQDSFNPTAMAWTSLIFQTLVVSFASFLAWFWLLRNYLASRLGVFSFLTPVFGIVLGALLLDEPLEARFLVGALLVLGGIMVVSGHGWLKTMAAGAQSGGAGRASGGAAAVAARRG</sequence>
<evidence type="ECO:0000259" key="7">
    <source>
        <dbReference type="Pfam" id="PF00892"/>
    </source>
</evidence>
<gene>
    <name evidence="8" type="ORF">GPA26_01835</name>
</gene>
<feature type="transmembrane region" description="Helical" evidence="6">
    <location>
        <begin position="122"/>
        <end position="141"/>
    </location>
</feature>
<feature type="domain" description="EamA" evidence="7">
    <location>
        <begin position="13"/>
        <end position="139"/>
    </location>
</feature>
<evidence type="ECO:0000256" key="6">
    <source>
        <dbReference type="SAM" id="Phobius"/>
    </source>
</evidence>
<dbReference type="Proteomes" id="UP000652074">
    <property type="component" value="Unassembled WGS sequence"/>
</dbReference>
<dbReference type="InterPro" id="IPR037185">
    <property type="entry name" value="EmrE-like"/>
</dbReference>
<keyword evidence="4 6" id="KW-1133">Transmembrane helix</keyword>
<dbReference type="InterPro" id="IPR050638">
    <property type="entry name" value="AA-Vitamin_Transporters"/>
</dbReference>
<accession>A0ABX1MHG3</accession>
<feature type="transmembrane region" description="Helical" evidence="6">
    <location>
        <begin position="7"/>
        <end position="24"/>
    </location>
</feature>
<evidence type="ECO:0000313" key="9">
    <source>
        <dbReference type="Proteomes" id="UP000652074"/>
    </source>
</evidence>
<keyword evidence="5 6" id="KW-0472">Membrane</keyword>
<feature type="transmembrane region" description="Helical" evidence="6">
    <location>
        <begin position="276"/>
        <end position="298"/>
    </location>
</feature>
<comment type="caution">
    <text evidence="8">The sequence shown here is derived from an EMBL/GenBank/DDBJ whole genome shotgun (WGS) entry which is preliminary data.</text>
</comment>
<evidence type="ECO:0000256" key="5">
    <source>
        <dbReference type="ARBA" id="ARBA00023136"/>
    </source>
</evidence>
<dbReference type="Pfam" id="PF00892">
    <property type="entry name" value="EamA"/>
    <property type="match status" value="2"/>
</dbReference>
<dbReference type="PANTHER" id="PTHR32322:SF2">
    <property type="entry name" value="EAMA DOMAIN-CONTAINING PROTEIN"/>
    <property type="match status" value="1"/>
</dbReference>
<dbReference type="PANTHER" id="PTHR32322">
    <property type="entry name" value="INNER MEMBRANE TRANSPORTER"/>
    <property type="match status" value="1"/>
</dbReference>
<evidence type="ECO:0000256" key="2">
    <source>
        <dbReference type="ARBA" id="ARBA00007362"/>
    </source>
</evidence>